<comment type="caution">
    <text evidence="2">The sequence shown here is derived from an EMBL/GenBank/DDBJ whole genome shotgun (WGS) entry which is preliminary data.</text>
</comment>
<sequence>MNHRGEIIRKISKDKLNNLIDQNIYSFFPTSITLSNFENLIFDKKYNELIIPINITDPLALKDKSCIATIDIEKETVNLLPAYFPSTVTNKYYGKLATAQILSKGDSIIYNFANSSYVYIYDRINKQTYEYNIKSDYTPNLSESLDKNANMERVFDHYLHSLFFHNMQYDEYRNLYYRIHTDKSNDKSAFNNKETFLAIINSQFEKINEIKLPSNTYPVFNIAPNGLIFVFMKGLDEDYFSYAELTNSNIYKVPSPSQANILPQETAVKNKNSQTPKKVSTKPGKAPVMTSEKIGNFIKENMIYPEYELENKIEGYVYVVLESDSTGNVISYNISEIATTTDNENFRKEALRIGHLIKQIYPNITFAFHVPFLIDNYLENHKNKVNSCENNE</sequence>
<proteinExistence type="predicted"/>
<dbReference type="EMBL" id="JACHOC010000002">
    <property type="protein sequence ID" value="MBB4621010.1"/>
    <property type="molecule type" value="Genomic_DNA"/>
</dbReference>
<reference evidence="2 3" key="1">
    <citation type="submission" date="2020-08" db="EMBL/GenBank/DDBJ databases">
        <title>Genomic Encyclopedia of Type Strains, Phase IV (KMG-IV): sequencing the most valuable type-strain genomes for metagenomic binning, comparative biology and taxonomic classification.</title>
        <authorList>
            <person name="Goeker M."/>
        </authorList>
    </citation>
    <scope>NUCLEOTIDE SEQUENCE [LARGE SCALE GENOMIC DNA]</scope>
    <source>
        <strain evidence="2 3">DSM 102983</strain>
    </source>
</reference>
<name>A0ABR6KHS5_9BACT</name>
<feature type="domain" description="TonB C-terminal" evidence="1">
    <location>
        <begin position="289"/>
        <end position="385"/>
    </location>
</feature>
<accession>A0ABR6KHS5</accession>
<evidence type="ECO:0000313" key="3">
    <source>
        <dbReference type="Proteomes" id="UP000533637"/>
    </source>
</evidence>
<dbReference type="InterPro" id="IPR037682">
    <property type="entry name" value="TonB_C"/>
</dbReference>
<dbReference type="InterPro" id="IPR025316">
    <property type="entry name" value="DUF4221"/>
</dbReference>
<dbReference type="Pfam" id="PF13970">
    <property type="entry name" value="DUF4221"/>
    <property type="match status" value="1"/>
</dbReference>
<organism evidence="2 3">
    <name type="scientific">Parabacteroides faecis</name>
    <dbReference type="NCBI Taxonomy" id="1217282"/>
    <lineage>
        <taxon>Bacteria</taxon>
        <taxon>Pseudomonadati</taxon>
        <taxon>Bacteroidota</taxon>
        <taxon>Bacteroidia</taxon>
        <taxon>Bacteroidales</taxon>
        <taxon>Tannerellaceae</taxon>
        <taxon>Parabacteroides</taxon>
    </lineage>
</organism>
<gene>
    <name evidence="2" type="ORF">GGQ57_000904</name>
</gene>
<dbReference type="PROSITE" id="PS52015">
    <property type="entry name" value="TONB_CTD"/>
    <property type="match status" value="1"/>
</dbReference>
<dbReference type="Gene3D" id="3.30.1150.10">
    <property type="match status" value="1"/>
</dbReference>
<evidence type="ECO:0000259" key="1">
    <source>
        <dbReference type="PROSITE" id="PS52015"/>
    </source>
</evidence>
<dbReference type="Proteomes" id="UP000533637">
    <property type="component" value="Unassembled WGS sequence"/>
</dbReference>
<evidence type="ECO:0000313" key="2">
    <source>
        <dbReference type="EMBL" id="MBB4621010.1"/>
    </source>
</evidence>
<keyword evidence="3" id="KW-1185">Reference proteome</keyword>
<protein>
    <submittedName>
        <fullName evidence="2">Sortase (Surface protein transpeptidase)</fullName>
    </submittedName>
</protein>